<accession>A0A6P8GH07</accession>
<keyword evidence="11" id="KW-1185">Reference proteome</keyword>
<dbReference type="Gene3D" id="1.20.1080.10">
    <property type="entry name" value="Glycerol uptake facilitator protein"/>
    <property type="match status" value="1"/>
</dbReference>
<dbReference type="GO" id="GO:0015250">
    <property type="term" value="F:water channel activity"/>
    <property type="evidence" value="ECO:0007669"/>
    <property type="project" value="TreeGrafter"/>
</dbReference>
<keyword evidence="3 8" id="KW-0813">Transport</keyword>
<evidence type="ECO:0000256" key="3">
    <source>
        <dbReference type="ARBA" id="ARBA00022448"/>
    </source>
</evidence>
<dbReference type="InterPro" id="IPR022357">
    <property type="entry name" value="MIP_CS"/>
</dbReference>
<keyword evidence="5" id="KW-0677">Repeat</keyword>
<evidence type="ECO:0000256" key="9">
    <source>
        <dbReference type="SAM" id="MobiDB-lite"/>
    </source>
</evidence>
<dbReference type="InterPro" id="IPR023271">
    <property type="entry name" value="Aquaporin-like"/>
</dbReference>
<evidence type="ECO:0000313" key="11">
    <source>
        <dbReference type="Proteomes" id="UP000515152"/>
    </source>
</evidence>
<dbReference type="Pfam" id="PF00230">
    <property type="entry name" value="MIP"/>
    <property type="match status" value="1"/>
</dbReference>
<proteinExistence type="inferred from homology"/>
<sequence length="267" mass="28101">MPSLPTGKEVHDISEAKPKGEGEPRKWARTRYDRNWLPCVAEFFGTALFVFSGCASVIENSPGTGRLQPALAHGMALSISIAITAGISGGHMNPAVTLGVTIAGGLKVIMLVPYWAAQFCGAMVGAGFARAVASSHENFVNSSGGAFDAIRDEDQVGRALVAEIVMTFFLVLSVCLSAVNHQSKTPLAPFCIGLTLCVGILGAGAVSGCCLNPARAFGPAVVANHWAYHWVYWVGPLTAGLLVGILLRTLLGDPRTRLIFRKRGPSP</sequence>
<evidence type="ECO:0000256" key="4">
    <source>
        <dbReference type="ARBA" id="ARBA00022692"/>
    </source>
</evidence>
<evidence type="ECO:0000256" key="6">
    <source>
        <dbReference type="ARBA" id="ARBA00022989"/>
    </source>
</evidence>
<dbReference type="PROSITE" id="PS00221">
    <property type="entry name" value="MIP"/>
    <property type="match status" value="1"/>
</dbReference>
<feature type="transmembrane region" description="Helical" evidence="10">
    <location>
        <begin position="191"/>
        <end position="214"/>
    </location>
</feature>
<organism evidence="11 12">
    <name type="scientific">Clupea harengus</name>
    <name type="common">Atlantic herring</name>
    <dbReference type="NCBI Taxonomy" id="7950"/>
    <lineage>
        <taxon>Eukaryota</taxon>
        <taxon>Metazoa</taxon>
        <taxon>Chordata</taxon>
        <taxon>Craniata</taxon>
        <taxon>Vertebrata</taxon>
        <taxon>Euteleostomi</taxon>
        <taxon>Actinopterygii</taxon>
        <taxon>Neopterygii</taxon>
        <taxon>Teleostei</taxon>
        <taxon>Clupei</taxon>
        <taxon>Clupeiformes</taxon>
        <taxon>Clupeoidei</taxon>
        <taxon>Clupeidae</taxon>
        <taxon>Clupea</taxon>
    </lineage>
</organism>
<evidence type="ECO:0000256" key="8">
    <source>
        <dbReference type="RuleBase" id="RU000477"/>
    </source>
</evidence>
<keyword evidence="4 8" id="KW-0812">Transmembrane</keyword>
<comment type="subcellular location">
    <subcellularLocation>
        <location evidence="1">Endomembrane system</location>
        <topology evidence="1">Multi-pass membrane protein</topology>
    </subcellularLocation>
</comment>
<dbReference type="InterPro" id="IPR000425">
    <property type="entry name" value="MIP"/>
</dbReference>
<keyword evidence="7 10" id="KW-0472">Membrane</keyword>
<evidence type="ECO:0000256" key="5">
    <source>
        <dbReference type="ARBA" id="ARBA00022737"/>
    </source>
</evidence>
<evidence type="ECO:0000313" key="12">
    <source>
        <dbReference type="RefSeq" id="XP_031438373.1"/>
    </source>
</evidence>
<dbReference type="PANTHER" id="PTHR45665">
    <property type="entry name" value="AQUAPORIN-8"/>
    <property type="match status" value="1"/>
</dbReference>
<evidence type="ECO:0000256" key="1">
    <source>
        <dbReference type="ARBA" id="ARBA00004127"/>
    </source>
</evidence>
<gene>
    <name evidence="12" type="primary">LOC105899344</name>
</gene>
<protein>
    <submittedName>
        <fullName evidence="12">Aquaporin-8-like</fullName>
    </submittedName>
</protein>
<evidence type="ECO:0000256" key="10">
    <source>
        <dbReference type="SAM" id="Phobius"/>
    </source>
</evidence>
<dbReference type="GO" id="GO:0012505">
    <property type="term" value="C:endomembrane system"/>
    <property type="evidence" value="ECO:0007669"/>
    <property type="project" value="UniProtKB-SubCell"/>
</dbReference>
<evidence type="ECO:0000256" key="2">
    <source>
        <dbReference type="ARBA" id="ARBA00006175"/>
    </source>
</evidence>
<feature type="transmembrane region" description="Helical" evidence="10">
    <location>
        <begin position="70"/>
        <end position="88"/>
    </location>
</feature>
<dbReference type="PRINTS" id="PR02020">
    <property type="entry name" value="AQUAPORIN8"/>
</dbReference>
<dbReference type="GeneID" id="105899344"/>
<reference evidence="12" key="1">
    <citation type="submission" date="2025-08" db="UniProtKB">
        <authorList>
            <consortium name="RefSeq"/>
        </authorList>
    </citation>
    <scope>IDENTIFICATION</scope>
</reference>
<dbReference type="SUPFAM" id="SSF81338">
    <property type="entry name" value="Aquaporin-like"/>
    <property type="match status" value="1"/>
</dbReference>
<feature type="transmembrane region" description="Helical" evidence="10">
    <location>
        <begin position="95"/>
        <end position="116"/>
    </location>
</feature>
<dbReference type="InterPro" id="IPR023277">
    <property type="entry name" value="Aquaporin_8"/>
</dbReference>
<dbReference type="AlphaFoldDB" id="A0A6P8GH07"/>
<dbReference type="KEGG" id="char:105899344"/>
<dbReference type="Proteomes" id="UP000515152">
    <property type="component" value="Chromosome 2"/>
</dbReference>
<feature type="compositionally biased region" description="Basic and acidic residues" evidence="9">
    <location>
        <begin position="8"/>
        <end position="25"/>
    </location>
</feature>
<dbReference type="GO" id="GO:0019755">
    <property type="term" value="P:one-carbon compound transport"/>
    <property type="evidence" value="ECO:0007669"/>
    <property type="project" value="UniProtKB-ARBA"/>
</dbReference>
<dbReference type="GO" id="GO:0005737">
    <property type="term" value="C:cytoplasm"/>
    <property type="evidence" value="ECO:0007669"/>
    <property type="project" value="UniProtKB-ARBA"/>
</dbReference>
<dbReference type="InterPro" id="IPR034294">
    <property type="entry name" value="Aquaporin_transptr"/>
</dbReference>
<feature type="transmembrane region" description="Helical" evidence="10">
    <location>
        <begin position="35"/>
        <end position="58"/>
    </location>
</feature>
<keyword evidence="6 10" id="KW-1133">Transmembrane helix</keyword>
<dbReference type="FunFam" id="1.20.1080.10:FF:000019">
    <property type="entry name" value="AQuaPorin or aquaglyceroporin related"/>
    <property type="match status" value="1"/>
</dbReference>
<dbReference type="RefSeq" id="XP_031438373.1">
    <property type="nucleotide sequence ID" value="XM_031582513.2"/>
</dbReference>
<dbReference type="GO" id="GO:0005886">
    <property type="term" value="C:plasma membrane"/>
    <property type="evidence" value="ECO:0007669"/>
    <property type="project" value="TreeGrafter"/>
</dbReference>
<name>A0A6P8GH07_CLUHA</name>
<dbReference type="OrthoDB" id="3222at2759"/>
<feature type="transmembrane region" description="Helical" evidence="10">
    <location>
        <begin position="159"/>
        <end position="179"/>
    </location>
</feature>
<dbReference type="PRINTS" id="PR00783">
    <property type="entry name" value="MINTRINSICP"/>
</dbReference>
<feature type="region of interest" description="Disordered" evidence="9">
    <location>
        <begin position="1"/>
        <end position="25"/>
    </location>
</feature>
<evidence type="ECO:0000256" key="7">
    <source>
        <dbReference type="ARBA" id="ARBA00023136"/>
    </source>
</evidence>
<feature type="transmembrane region" description="Helical" evidence="10">
    <location>
        <begin position="230"/>
        <end position="251"/>
    </location>
</feature>
<comment type="similarity">
    <text evidence="2 8">Belongs to the MIP/aquaporin (TC 1.A.8) family.</text>
</comment>
<dbReference type="PANTHER" id="PTHR45665:SF9">
    <property type="entry name" value="AQUAPORIN-8"/>
    <property type="match status" value="1"/>
</dbReference>